<sequence>MKIGILAPIAWRTPPEHYGGWELVAHHLTEGLVARGHDVTLFATSDSLTKARLESVCPHPLNQPGHALDSRVYETLHIAHAFERAKKLKLDVLHNHAGCFGTPFAHLISVPTVTTLHGSAAEAGSRTLYEHYRDLNYVSISDSERKLAPDLSYVATVYNGVKVASFEFQESPGDYLIVIGRMSPDKGIHLAIQVAQQAGLPLVLAGIVPSENESYFRTQIEPHLNDQIRFIGPVNHREKSRWLAGAKASLHLVTYEEAFGLTMAESMACGTPVVAIRRGSVPELIEHRRTGFIVNPASDDEMVADAVAFLSHVADLDRRYIREHTEKRFGVERMVKGYEAVYKQLLAPRQTFPLRAEPT</sequence>
<protein>
    <submittedName>
        <fullName evidence="3">Glycosyltransferase involved in cell wall bisynthesis</fullName>
    </submittedName>
</protein>
<keyword evidence="4" id="KW-1185">Reference proteome</keyword>
<accession>A0A1G8XQ30</accession>
<evidence type="ECO:0000313" key="3">
    <source>
        <dbReference type="EMBL" id="SDJ92577.1"/>
    </source>
</evidence>
<dbReference type="RefSeq" id="WP_089678469.1">
    <property type="nucleotide sequence ID" value="NZ_FNFO01000001.1"/>
</dbReference>
<organism evidence="3 4">
    <name type="scientific">Catalinimonas alkaloidigena</name>
    <dbReference type="NCBI Taxonomy" id="1075417"/>
    <lineage>
        <taxon>Bacteria</taxon>
        <taxon>Pseudomonadati</taxon>
        <taxon>Bacteroidota</taxon>
        <taxon>Cytophagia</taxon>
        <taxon>Cytophagales</taxon>
        <taxon>Catalimonadaceae</taxon>
        <taxon>Catalinimonas</taxon>
    </lineage>
</organism>
<name>A0A1G8XQ30_9BACT</name>
<dbReference type="OrthoDB" id="9801573at2"/>
<evidence type="ECO:0000259" key="2">
    <source>
        <dbReference type="Pfam" id="PF13439"/>
    </source>
</evidence>
<dbReference type="STRING" id="1075417.SAMN05421823_101439"/>
<reference evidence="3 4" key="1">
    <citation type="submission" date="2016-10" db="EMBL/GenBank/DDBJ databases">
        <authorList>
            <person name="de Groot N.N."/>
        </authorList>
    </citation>
    <scope>NUCLEOTIDE SEQUENCE [LARGE SCALE GENOMIC DNA]</scope>
    <source>
        <strain evidence="3 4">DSM 25186</strain>
    </source>
</reference>
<dbReference type="Proteomes" id="UP000198510">
    <property type="component" value="Unassembled WGS sequence"/>
</dbReference>
<evidence type="ECO:0000259" key="1">
    <source>
        <dbReference type="Pfam" id="PF00534"/>
    </source>
</evidence>
<evidence type="ECO:0000313" key="4">
    <source>
        <dbReference type="Proteomes" id="UP000198510"/>
    </source>
</evidence>
<keyword evidence="3" id="KW-0808">Transferase</keyword>
<dbReference type="PANTHER" id="PTHR12526">
    <property type="entry name" value="GLYCOSYLTRANSFERASE"/>
    <property type="match status" value="1"/>
</dbReference>
<gene>
    <name evidence="3" type="ORF">SAMN05421823_101439</name>
</gene>
<dbReference type="CDD" id="cd03802">
    <property type="entry name" value="GT4_AviGT4-like"/>
    <property type="match status" value="1"/>
</dbReference>
<feature type="domain" description="Glycosyltransferase subfamily 4-like N-terminal" evidence="2">
    <location>
        <begin position="18"/>
        <end position="150"/>
    </location>
</feature>
<dbReference type="Pfam" id="PF00534">
    <property type="entry name" value="Glycos_transf_1"/>
    <property type="match status" value="1"/>
</dbReference>
<dbReference type="InterPro" id="IPR001296">
    <property type="entry name" value="Glyco_trans_1"/>
</dbReference>
<dbReference type="InterPro" id="IPR028098">
    <property type="entry name" value="Glyco_trans_4-like_N"/>
</dbReference>
<dbReference type="Gene3D" id="3.40.50.2000">
    <property type="entry name" value="Glycogen Phosphorylase B"/>
    <property type="match status" value="2"/>
</dbReference>
<feature type="domain" description="Glycosyl transferase family 1" evidence="1">
    <location>
        <begin position="174"/>
        <end position="323"/>
    </location>
</feature>
<dbReference type="Pfam" id="PF13439">
    <property type="entry name" value="Glyco_transf_4"/>
    <property type="match status" value="1"/>
</dbReference>
<dbReference type="GO" id="GO:0016757">
    <property type="term" value="F:glycosyltransferase activity"/>
    <property type="evidence" value="ECO:0007669"/>
    <property type="project" value="InterPro"/>
</dbReference>
<dbReference type="EMBL" id="FNFO01000001">
    <property type="protein sequence ID" value="SDJ92577.1"/>
    <property type="molecule type" value="Genomic_DNA"/>
</dbReference>
<dbReference type="PANTHER" id="PTHR12526:SF595">
    <property type="entry name" value="BLL5217 PROTEIN"/>
    <property type="match status" value="1"/>
</dbReference>
<dbReference type="SUPFAM" id="SSF53756">
    <property type="entry name" value="UDP-Glycosyltransferase/glycogen phosphorylase"/>
    <property type="match status" value="1"/>
</dbReference>
<proteinExistence type="predicted"/>
<dbReference type="AlphaFoldDB" id="A0A1G8XQ30"/>